<protein>
    <submittedName>
        <fullName evidence="3">Uncharacterized protein</fullName>
    </submittedName>
</protein>
<keyword evidence="2" id="KW-0812">Transmembrane</keyword>
<evidence type="ECO:0000313" key="4">
    <source>
        <dbReference type="Proteomes" id="UP000231382"/>
    </source>
</evidence>
<dbReference type="EMBL" id="PEZW01000027">
    <property type="protein sequence ID" value="PIS07358.1"/>
    <property type="molecule type" value="Genomic_DNA"/>
</dbReference>
<dbReference type="AlphaFoldDB" id="A0A2H0W7Q0"/>
<organism evidence="3 4">
    <name type="scientific">Candidatus Berkelbacteria bacterium CG10_big_fil_rev_8_21_14_0_10_43_13</name>
    <dbReference type="NCBI Taxonomy" id="1974514"/>
    <lineage>
        <taxon>Bacteria</taxon>
        <taxon>Candidatus Berkelbacteria</taxon>
    </lineage>
</organism>
<evidence type="ECO:0000256" key="2">
    <source>
        <dbReference type="SAM" id="Phobius"/>
    </source>
</evidence>
<keyword evidence="2" id="KW-0472">Membrane</keyword>
<keyword evidence="2" id="KW-1133">Transmembrane helix</keyword>
<evidence type="ECO:0000313" key="3">
    <source>
        <dbReference type="EMBL" id="PIS07358.1"/>
    </source>
</evidence>
<feature type="coiled-coil region" evidence="1">
    <location>
        <begin position="27"/>
        <end position="61"/>
    </location>
</feature>
<gene>
    <name evidence="3" type="ORF">COT78_03935</name>
</gene>
<dbReference type="Proteomes" id="UP000231382">
    <property type="component" value="Unassembled WGS sequence"/>
</dbReference>
<reference evidence="4" key="1">
    <citation type="submission" date="2017-09" db="EMBL/GenBank/DDBJ databases">
        <title>Depth-based differentiation of microbial function through sediment-hosted aquifers and enrichment of novel symbionts in the deep terrestrial subsurface.</title>
        <authorList>
            <person name="Probst A.J."/>
            <person name="Ladd B."/>
            <person name="Jarett J.K."/>
            <person name="Geller-Mcgrath D.E."/>
            <person name="Sieber C.M.K."/>
            <person name="Emerson J.B."/>
            <person name="Anantharaman K."/>
            <person name="Thomas B.C."/>
            <person name="Malmstrom R."/>
            <person name="Stieglmeier M."/>
            <person name="Klingl A."/>
            <person name="Woyke T."/>
            <person name="Ryan C.M."/>
            <person name="Banfield J.F."/>
        </authorList>
    </citation>
    <scope>NUCLEOTIDE SEQUENCE [LARGE SCALE GENOMIC DNA]</scope>
</reference>
<feature type="transmembrane region" description="Helical" evidence="2">
    <location>
        <begin position="7"/>
        <end position="26"/>
    </location>
</feature>
<evidence type="ECO:0000256" key="1">
    <source>
        <dbReference type="SAM" id="Coils"/>
    </source>
</evidence>
<comment type="caution">
    <text evidence="3">The sequence shown here is derived from an EMBL/GenBank/DDBJ whole genome shotgun (WGS) entry which is preliminary data.</text>
</comment>
<sequence>MKPWIKGLIVVIVTGGIVGGATYYLVNKNATTDKNDLQAQIDDLNKKVSNTETALATAQAATSYSGTVTTSSTTPAVVTATTDWKSYANSTYGFSFTFPNDNWKNYVLVSKTPTSDSQTKSLYFCLTSTDKTWNDSICAKGSGAPLAIGVYTKAQWNVVASDDTPESQSKIDENANYVFTISHWQDGPADLVNKDLGFDSVSSSFKAN</sequence>
<name>A0A2H0W7Q0_9BACT</name>
<accession>A0A2H0W7Q0</accession>
<keyword evidence="1" id="KW-0175">Coiled coil</keyword>
<proteinExistence type="predicted"/>